<evidence type="ECO:0000313" key="3">
    <source>
        <dbReference type="EMBL" id="ORC83938.1"/>
    </source>
</evidence>
<feature type="non-terminal residue" evidence="3">
    <location>
        <position position="243"/>
    </location>
</feature>
<evidence type="ECO:0000256" key="2">
    <source>
        <dbReference type="SAM" id="SignalP"/>
    </source>
</evidence>
<gene>
    <name evidence="3" type="ORF">TM35_000531220</name>
</gene>
<sequence>MMLFRVLFTMTLVLSIACACMESGDALVSKALPEGLLEENSATGLSCPPSAVGSNGTCPHSSAEKSCPANASPSADGQTCHTSEEKKATLSIPQDHDRQTNKGHDGPSDSSGHGHTVVGVNSVEGSLGKNTGASLATCPDGSAGVSCPRTVESTSGGGDGPSKARPPVAMGETPEALPGEADAPADSVPRKDNVEEGDKGASTEQGNHDPESGEGRNGAASTAAESSDVPAGGLKNGKSDNSA</sequence>
<accession>A0A1X0NHE7</accession>
<reference evidence="3 4" key="1">
    <citation type="submission" date="2017-03" db="EMBL/GenBank/DDBJ databases">
        <title>An alternative strategy for trypanosome survival in the mammalian bloodstream revealed through genome and transcriptome analysis of the ubiquitous bovine parasite Trypanosoma (Megatrypanum) theileri.</title>
        <authorList>
            <person name="Kelly S."/>
            <person name="Ivens A."/>
            <person name="Mott A."/>
            <person name="O'Neill E."/>
            <person name="Emms D."/>
            <person name="Macleod O."/>
            <person name="Voorheis P."/>
            <person name="Matthews J."/>
            <person name="Matthews K."/>
            <person name="Carrington M."/>
        </authorList>
    </citation>
    <scope>NUCLEOTIDE SEQUENCE [LARGE SCALE GENOMIC DNA]</scope>
    <source>
        <strain evidence="3">Edinburgh</strain>
    </source>
</reference>
<evidence type="ECO:0000256" key="1">
    <source>
        <dbReference type="SAM" id="MobiDB-lite"/>
    </source>
</evidence>
<feature type="chain" id="PRO_5012732943" description="Mucin-associated surface protein (MASP)" evidence="2">
    <location>
        <begin position="20"/>
        <end position="243"/>
    </location>
</feature>
<dbReference type="Proteomes" id="UP000192257">
    <property type="component" value="Unassembled WGS sequence"/>
</dbReference>
<dbReference type="PROSITE" id="PS51257">
    <property type="entry name" value="PROKAR_LIPOPROTEIN"/>
    <property type="match status" value="1"/>
</dbReference>
<evidence type="ECO:0000313" key="4">
    <source>
        <dbReference type="Proteomes" id="UP000192257"/>
    </source>
</evidence>
<feature type="compositionally biased region" description="Basic and acidic residues" evidence="1">
    <location>
        <begin position="188"/>
        <end position="214"/>
    </location>
</feature>
<protein>
    <recommendedName>
        <fullName evidence="5">Mucin-associated surface protein (MASP)</fullName>
    </recommendedName>
</protein>
<feature type="compositionally biased region" description="Basic and acidic residues" evidence="1">
    <location>
        <begin position="82"/>
        <end position="107"/>
    </location>
</feature>
<name>A0A1X0NHE7_9TRYP</name>
<keyword evidence="2" id="KW-0732">Signal</keyword>
<proteinExistence type="predicted"/>
<organism evidence="3 4">
    <name type="scientific">Trypanosoma theileri</name>
    <dbReference type="NCBI Taxonomy" id="67003"/>
    <lineage>
        <taxon>Eukaryota</taxon>
        <taxon>Discoba</taxon>
        <taxon>Euglenozoa</taxon>
        <taxon>Kinetoplastea</taxon>
        <taxon>Metakinetoplastina</taxon>
        <taxon>Trypanosomatida</taxon>
        <taxon>Trypanosomatidae</taxon>
        <taxon>Trypanosoma</taxon>
    </lineage>
</organism>
<dbReference type="VEuPathDB" id="TriTrypDB:TM35_000531220"/>
<dbReference type="GeneID" id="39990487"/>
<evidence type="ECO:0008006" key="5">
    <source>
        <dbReference type="Google" id="ProtNLM"/>
    </source>
</evidence>
<dbReference type="EMBL" id="NBCO01000053">
    <property type="protein sequence ID" value="ORC83938.1"/>
    <property type="molecule type" value="Genomic_DNA"/>
</dbReference>
<feature type="compositionally biased region" description="Polar residues" evidence="1">
    <location>
        <begin position="69"/>
        <end position="81"/>
    </location>
</feature>
<keyword evidence="4" id="KW-1185">Reference proteome</keyword>
<comment type="caution">
    <text evidence="3">The sequence shown here is derived from an EMBL/GenBank/DDBJ whole genome shotgun (WGS) entry which is preliminary data.</text>
</comment>
<feature type="signal peptide" evidence="2">
    <location>
        <begin position="1"/>
        <end position="19"/>
    </location>
</feature>
<dbReference type="RefSeq" id="XP_028878004.1">
    <property type="nucleotide sequence ID" value="XM_029030707.1"/>
</dbReference>
<dbReference type="AlphaFoldDB" id="A0A1X0NHE7"/>
<feature type="region of interest" description="Disordered" evidence="1">
    <location>
        <begin position="53"/>
        <end position="243"/>
    </location>
</feature>